<evidence type="ECO:0000313" key="4">
    <source>
        <dbReference type="Proteomes" id="UP000198615"/>
    </source>
</evidence>
<dbReference type="PRINTS" id="PR00080">
    <property type="entry name" value="SDRFAMILY"/>
</dbReference>
<dbReference type="OrthoDB" id="9810935at2"/>
<sequence length="260" mass="27329">MDVRLDGRSALITGGSLGIGRAIALRYAESGGRVAIVARRQETLDEAAAAIKEATGADVVTIAADISTAQGCEIACDIAQAQLGAVDILVNNAGSSKRGPFASHDDSVWQADLDLKLFAAIRLCRRLMPEMQQRRWGRVINILNTGAKAPPAEGAPTAVTRAAGMALTKAMATEYAPYNVLVNALLVGRIESDQWVKRHASENGNRSLEDYYAEMGETIPMGRVGTAEEFAAVATLLASKEGGYVTGTAINIDGGLCPVV</sequence>
<dbReference type="PRINTS" id="PR00081">
    <property type="entry name" value="GDHRDH"/>
</dbReference>
<dbReference type="Pfam" id="PF00106">
    <property type="entry name" value="adh_short"/>
    <property type="match status" value="1"/>
</dbReference>
<dbReference type="PANTHER" id="PTHR42879">
    <property type="entry name" value="3-OXOACYL-(ACYL-CARRIER-PROTEIN) REDUCTASE"/>
    <property type="match status" value="1"/>
</dbReference>
<name>A0A8G2F416_9PROT</name>
<dbReference type="SUPFAM" id="SSF51735">
    <property type="entry name" value="NAD(P)-binding Rossmann-fold domains"/>
    <property type="match status" value="1"/>
</dbReference>
<comment type="caution">
    <text evidence="3">The sequence shown here is derived from an EMBL/GenBank/DDBJ whole genome shotgun (WGS) entry which is preliminary data.</text>
</comment>
<dbReference type="Gene3D" id="3.40.50.720">
    <property type="entry name" value="NAD(P)-binding Rossmann-like Domain"/>
    <property type="match status" value="1"/>
</dbReference>
<organism evidence="3 4">
    <name type="scientific">Thalassobaculum litoreum DSM 18839</name>
    <dbReference type="NCBI Taxonomy" id="1123362"/>
    <lineage>
        <taxon>Bacteria</taxon>
        <taxon>Pseudomonadati</taxon>
        <taxon>Pseudomonadota</taxon>
        <taxon>Alphaproteobacteria</taxon>
        <taxon>Rhodospirillales</taxon>
        <taxon>Thalassobaculaceae</taxon>
        <taxon>Thalassobaculum</taxon>
    </lineage>
</organism>
<dbReference type="AlphaFoldDB" id="A0A8G2F416"/>
<dbReference type="PANTHER" id="PTHR42879:SF6">
    <property type="entry name" value="NADPH-DEPENDENT REDUCTASE BACG"/>
    <property type="match status" value="1"/>
</dbReference>
<evidence type="ECO:0000256" key="2">
    <source>
        <dbReference type="RuleBase" id="RU000363"/>
    </source>
</evidence>
<dbReference type="FunFam" id="3.40.50.720:FF:000084">
    <property type="entry name" value="Short-chain dehydrogenase reductase"/>
    <property type="match status" value="1"/>
</dbReference>
<dbReference type="InterPro" id="IPR036291">
    <property type="entry name" value="NAD(P)-bd_dom_sf"/>
</dbReference>
<evidence type="ECO:0000256" key="1">
    <source>
        <dbReference type="ARBA" id="ARBA00006484"/>
    </source>
</evidence>
<evidence type="ECO:0000313" key="3">
    <source>
        <dbReference type="EMBL" id="SDG04046.1"/>
    </source>
</evidence>
<comment type="similarity">
    <text evidence="1 2">Belongs to the short-chain dehydrogenases/reductases (SDR) family.</text>
</comment>
<dbReference type="Proteomes" id="UP000198615">
    <property type="component" value="Unassembled WGS sequence"/>
</dbReference>
<protein>
    <submittedName>
        <fullName evidence="3">NAD(P)-dependent dehydrogenase, short-chain alcohol dehydrogenase family</fullName>
    </submittedName>
</protein>
<dbReference type="InterPro" id="IPR002347">
    <property type="entry name" value="SDR_fam"/>
</dbReference>
<gene>
    <name evidence="3" type="ORF">SAMN05660686_03162</name>
</gene>
<reference evidence="3 4" key="1">
    <citation type="submission" date="2016-10" db="EMBL/GenBank/DDBJ databases">
        <authorList>
            <person name="Varghese N."/>
            <person name="Submissions S."/>
        </authorList>
    </citation>
    <scope>NUCLEOTIDE SEQUENCE [LARGE SCALE GENOMIC DNA]</scope>
    <source>
        <strain evidence="3 4">DSM 18839</strain>
    </source>
</reference>
<keyword evidence="4" id="KW-1185">Reference proteome</keyword>
<dbReference type="InterPro" id="IPR050259">
    <property type="entry name" value="SDR"/>
</dbReference>
<accession>A0A8G2F416</accession>
<dbReference type="EMBL" id="FNBW01000009">
    <property type="protein sequence ID" value="SDG04046.1"/>
    <property type="molecule type" value="Genomic_DNA"/>
</dbReference>
<proteinExistence type="inferred from homology"/>
<dbReference type="RefSeq" id="WP_028794274.1">
    <property type="nucleotide sequence ID" value="NZ_FNBW01000009.1"/>
</dbReference>